<reference evidence="3" key="1">
    <citation type="journal article" date="2019" name="Int. J. Syst. Evol. Microbiol.">
        <title>The Global Catalogue of Microorganisms (GCM) 10K type strain sequencing project: providing services to taxonomists for standard genome sequencing and annotation.</title>
        <authorList>
            <consortium name="The Broad Institute Genomics Platform"/>
            <consortium name="The Broad Institute Genome Sequencing Center for Infectious Disease"/>
            <person name="Wu L."/>
            <person name="Ma J."/>
        </authorList>
    </citation>
    <scope>NUCLEOTIDE SEQUENCE [LARGE SCALE GENOMIC DNA]</scope>
    <source>
        <strain evidence="3">KACC 12633</strain>
    </source>
</reference>
<dbReference type="EMBL" id="JBHSML010000002">
    <property type="protein sequence ID" value="MFC5515094.1"/>
    <property type="molecule type" value="Genomic_DNA"/>
</dbReference>
<feature type="chain" id="PRO_5046439114" evidence="1">
    <location>
        <begin position="33"/>
        <end position="271"/>
    </location>
</feature>
<evidence type="ECO:0000313" key="3">
    <source>
        <dbReference type="Proteomes" id="UP001596150"/>
    </source>
</evidence>
<dbReference type="CDD" id="cd00198">
    <property type="entry name" value="vWFA"/>
    <property type="match status" value="1"/>
</dbReference>
<accession>A0ABW0PXH1</accession>
<keyword evidence="1" id="KW-0732">Signal</keyword>
<dbReference type="InterPro" id="IPR036465">
    <property type="entry name" value="vWFA_dom_sf"/>
</dbReference>
<gene>
    <name evidence="2" type="ORF">ACFPP9_04875</name>
</gene>
<feature type="signal peptide" evidence="1">
    <location>
        <begin position="1"/>
        <end position="32"/>
    </location>
</feature>
<dbReference type="InterPro" id="IPR010607">
    <property type="entry name" value="DUF1194"/>
</dbReference>
<dbReference type="Pfam" id="PF06707">
    <property type="entry name" value="DUF1194"/>
    <property type="match status" value="1"/>
</dbReference>
<evidence type="ECO:0000313" key="2">
    <source>
        <dbReference type="EMBL" id="MFC5515094.1"/>
    </source>
</evidence>
<name>A0ABW0PXH1_9HYPH</name>
<dbReference type="Gene3D" id="3.40.50.410">
    <property type="entry name" value="von Willebrand factor, type A domain"/>
    <property type="match status" value="1"/>
</dbReference>
<dbReference type="SUPFAM" id="SSF53300">
    <property type="entry name" value="vWA-like"/>
    <property type="match status" value="1"/>
</dbReference>
<proteinExistence type="predicted"/>
<sequence length="271" mass="29222">MLLEFRGNVFWSQCLRLSIITLASLAFAEASAENKTNAGSDIPVDLELVIALDVSTSMDREERLLQRDGFAAAFRDADILRAILSGPNRRIAVTFTEWAGTSRQNVILEWSVVSDAASAEALADRLDVRIPGRLPMGTSIGDAMRHAASLFHDNGHTSQRRVIDISGDGINNSGPDPALIRDALVAQGITINGLPITYKPLLEGVADAVGMPLPPHYLIDYFSRAVIGGTGSFVEPVPAIEEFGAAIRRKLLREIRGSNEVAALQPGPLNR</sequence>
<comment type="caution">
    <text evidence="2">The sequence shown here is derived from an EMBL/GenBank/DDBJ whole genome shotgun (WGS) entry which is preliminary data.</text>
</comment>
<evidence type="ECO:0000256" key="1">
    <source>
        <dbReference type="SAM" id="SignalP"/>
    </source>
</evidence>
<organism evidence="2 3">
    <name type="scientific">Kaistia terrae</name>
    <dbReference type="NCBI Taxonomy" id="537017"/>
    <lineage>
        <taxon>Bacteria</taxon>
        <taxon>Pseudomonadati</taxon>
        <taxon>Pseudomonadota</taxon>
        <taxon>Alphaproteobacteria</taxon>
        <taxon>Hyphomicrobiales</taxon>
        <taxon>Kaistiaceae</taxon>
        <taxon>Kaistia</taxon>
    </lineage>
</organism>
<keyword evidence="3" id="KW-1185">Reference proteome</keyword>
<dbReference type="Proteomes" id="UP001596150">
    <property type="component" value="Unassembled WGS sequence"/>
</dbReference>
<protein>
    <submittedName>
        <fullName evidence="2">DUF1194 domain-containing protein</fullName>
    </submittedName>
</protein>